<evidence type="ECO:0000259" key="1">
    <source>
        <dbReference type="Pfam" id="PF14322"/>
    </source>
</evidence>
<feature type="domain" description="SusD-like N-terminal" evidence="1">
    <location>
        <begin position="21"/>
        <end position="203"/>
    </location>
</feature>
<evidence type="ECO:0000313" key="4">
    <source>
        <dbReference type="Proteomes" id="UP000576368"/>
    </source>
</evidence>
<dbReference type="RefSeq" id="WP_168044126.1">
    <property type="nucleotide sequence ID" value="NZ_BMPA01000002.1"/>
</dbReference>
<evidence type="ECO:0000313" key="5">
    <source>
        <dbReference type="Proteomes" id="UP001302374"/>
    </source>
</evidence>
<dbReference type="EMBL" id="CP043839">
    <property type="protein sequence ID" value="WOF13975.1"/>
    <property type="molecule type" value="Genomic_DNA"/>
</dbReference>
<dbReference type="GeneID" id="86893157"/>
<accession>A0A7X5YAQ2</accession>
<dbReference type="AlphaFoldDB" id="A0A7X5YAQ2"/>
<dbReference type="Pfam" id="PF14322">
    <property type="entry name" value="SusD-like_3"/>
    <property type="match status" value="1"/>
</dbReference>
<evidence type="ECO:0000313" key="2">
    <source>
        <dbReference type="EMBL" id="NJC16928.1"/>
    </source>
</evidence>
<protein>
    <recommendedName>
        <fullName evidence="1">SusD-like N-terminal domain-containing protein</fullName>
    </recommendedName>
</protein>
<dbReference type="InterPro" id="IPR033985">
    <property type="entry name" value="SusD-like_N"/>
</dbReference>
<name>A0A7X5YAQ2_9BACT</name>
<dbReference type="Proteomes" id="UP001302374">
    <property type="component" value="Chromosome"/>
</dbReference>
<dbReference type="PROSITE" id="PS51257">
    <property type="entry name" value="PROKAR_LIPOPROTEIN"/>
    <property type="match status" value="1"/>
</dbReference>
<dbReference type="Gene3D" id="1.25.40.390">
    <property type="match status" value="1"/>
</dbReference>
<proteinExistence type="predicted"/>
<gene>
    <name evidence="3" type="ORF">F1644_17640</name>
    <name evidence="2" type="ORF">GGR15_000533</name>
</gene>
<sequence>MKKVILSLGVCFFFLTSCDKWLTIRPENEIEKTKLYETEEGFWQALNGLYSIMGSNYGPTGHLQCSDVEFLASIWIASSESVEQRLIDHQYKDADADSRLADVFLNQYNMIAHANTILEYLKQQDFLPERSYNIIKGEALGMRAMLHFDLIRLWGPMPNNVDASYRYLPYVQQVSKKVNTYDTYGEYMEKLQADLDSAEFLLGKYEPLLTHTCNELNKNGGDDYDRLEYYWRQNHFNYYAVWGLKARIALWMGDKERALTYAQMVKETLNVDGSVKFRLGTANDINITSTDEAVNTLKAECLFGYYLSYYNWQQEFNDNTADFKTPISNIEGLFDDKNDFRYTLCWKVDPDVFTGEPQNVTTYKYKAYNNNWIPQIRLAEMYLIMIECAPLDVANVLYKEFCNSRGMGYKELTEGSRMDILQREYYKEFIGEGQVFYMSKRLGVERMLWGNQKCAEAQYVLPIPRRESEII</sequence>
<organism evidence="2 4">
    <name type="scientific">Butyricimonas paravirosa</name>
    <dbReference type="NCBI Taxonomy" id="1472417"/>
    <lineage>
        <taxon>Bacteria</taxon>
        <taxon>Pseudomonadati</taxon>
        <taxon>Bacteroidota</taxon>
        <taxon>Bacteroidia</taxon>
        <taxon>Bacteroidales</taxon>
        <taxon>Odoribacteraceae</taxon>
        <taxon>Butyricimonas</taxon>
    </lineage>
</organism>
<reference evidence="3 5" key="1">
    <citation type="submission" date="2019-09" db="EMBL/GenBank/DDBJ databases">
        <title>Butyricimonas paravirosa DSM 105722 (=214-4 = JCM 18677 = CCUG 65563).</title>
        <authorList>
            <person name="Le Roy T."/>
            <person name="Cani P.D."/>
        </authorList>
    </citation>
    <scope>NUCLEOTIDE SEQUENCE [LARGE SCALE GENOMIC DNA]</scope>
    <source>
        <strain evidence="3 5">DSM 105722</strain>
    </source>
</reference>
<dbReference type="EMBL" id="JAATLI010000002">
    <property type="protein sequence ID" value="NJC16928.1"/>
    <property type="molecule type" value="Genomic_DNA"/>
</dbReference>
<keyword evidence="5" id="KW-1185">Reference proteome</keyword>
<evidence type="ECO:0000313" key="3">
    <source>
        <dbReference type="EMBL" id="WOF13975.1"/>
    </source>
</evidence>
<dbReference type="InterPro" id="IPR011990">
    <property type="entry name" value="TPR-like_helical_dom_sf"/>
</dbReference>
<dbReference type="Proteomes" id="UP000576368">
    <property type="component" value="Unassembled WGS sequence"/>
</dbReference>
<reference evidence="2 4" key="2">
    <citation type="submission" date="2020-03" db="EMBL/GenBank/DDBJ databases">
        <title>Genomic Encyclopedia of Type Strains, Phase IV (KMG-IV): sequencing the most valuable type-strain genomes for metagenomic binning, comparative biology and taxonomic classification.</title>
        <authorList>
            <person name="Goeker M."/>
        </authorList>
    </citation>
    <scope>NUCLEOTIDE SEQUENCE [LARGE SCALE GENOMIC DNA]</scope>
    <source>
        <strain evidence="2 4">DSM 105722</strain>
    </source>
</reference>
<dbReference type="SUPFAM" id="SSF48452">
    <property type="entry name" value="TPR-like"/>
    <property type="match status" value="1"/>
</dbReference>